<dbReference type="Proteomes" id="UP000198985">
    <property type="component" value="Unassembled WGS sequence"/>
</dbReference>
<proteinExistence type="predicted"/>
<reference evidence="1 2" key="1">
    <citation type="submission" date="2016-10" db="EMBL/GenBank/DDBJ databases">
        <authorList>
            <person name="de Groot N.N."/>
        </authorList>
    </citation>
    <scope>NUCLEOTIDE SEQUENCE [LARGE SCALE GENOMIC DNA]</scope>
    <source>
        <strain evidence="1 2">BS3662</strain>
    </source>
</reference>
<dbReference type="AlphaFoldDB" id="A0A1H5G2I1"/>
<dbReference type="EMBL" id="FNTY01000002">
    <property type="protein sequence ID" value="SEE09920.1"/>
    <property type="molecule type" value="Genomic_DNA"/>
</dbReference>
<evidence type="ECO:0000313" key="1">
    <source>
        <dbReference type="EMBL" id="SEE09920.1"/>
    </source>
</evidence>
<evidence type="ECO:0000313" key="2">
    <source>
        <dbReference type="Proteomes" id="UP000198985"/>
    </source>
</evidence>
<gene>
    <name evidence="1" type="ORF">SAMN04490194_1001</name>
</gene>
<sequence>MTRAIEDRAKLYLLTEFRHPNYEFRGKEVGDKGFDLWLDERGHAPKKVELKATAAAYQRHSNIFERLVFNAEIEKQLFESGESVIARLFMGSAPPRLFIVTNAIFNTGAKLTVESRYVVRGRINYTSSIVELA</sequence>
<dbReference type="RefSeq" id="WP_084320767.1">
    <property type="nucleotide sequence ID" value="NZ_FNTY01000002.1"/>
</dbReference>
<protein>
    <recommendedName>
        <fullName evidence="3">Protein NO VEIN C-terminal domain-containing protein</fullName>
    </recommendedName>
</protein>
<name>A0A1H5G2I1_9PSED</name>
<evidence type="ECO:0008006" key="3">
    <source>
        <dbReference type="Google" id="ProtNLM"/>
    </source>
</evidence>
<organism evidence="1 2">
    <name type="scientific">Pseudomonas migulae</name>
    <dbReference type="NCBI Taxonomy" id="78543"/>
    <lineage>
        <taxon>Bacteria</taxon>
        <taxon>Pseudomonadati</taxon>
        <taxon>Pseudomonadota</taxon>
        <taxon>Gammaproteobacteria</taxon>
        <taxon>Pseudomonadales</taxon>
        <taxon>Pseudomonadaceae</taxon>
        <taxon>Pseudomonas</taxon>
    </lineage>
</organism>
<accession>A0A1H5G2I1</accession>